<comment type="caution">
    <text evidence="2">The sequence shown here is derived from an EMBL/GenBank/DDBJ whole genome shotgun (WGS) entry which is preliminary data.</text>
</comment>
<protein>
    <submittedName>
        <fullName evidence="2">Uncharacterized protein</fullName>
    </submittedName>
</protein>
<gene>
    <name evidence="2" type="ORF">THAOC_01024</name>
</gene>
<feature type="region of interest" description="Disordered" evidence="1">
    <location>
        <begin position="1"/>
        <end position="146"/>
    </location>
</feature>
<organism evidence="2 3">
    <name type="scientific">Thalassiosira oceanica</name>
    <name type="common">Marine diatom</name>
    <dbReference type="NCBI Taxonomy" id="159749"/>
    <lineage>
        <taxon>Eukaryota</taxon>
        <taxon>Sar</taxon>
        <taxon>Stramenopiles</taxon>
        <taxon>Ochrophyta</taxon>
        <taxon>Bacillariophyta</taxon>
        <taxon>Coscinodiscophyceae</taxon>
        <taxon>Thalassiosirophycidae</taxon>
        <taxon>Thalassiosirales</taxon>
        <taxon>Thalassiosiraceae</taxon>
        <taxon>Thalassiosira</taxon>
    </lineage>
</organism>
<sequence>MSGPPHQQQGGPGRGMPVSLPSAEGGRRMCASRMGKNDGGRRRATRSSCRAEKDPGPPRKDKATGKERAGTTADDERERRPDGRSSKPDEARDGKSGWLSLRWPPKECVGSVGKSISRRRTESEKTELPFGMEPWQDLDDEGDSPSRKTLFDPATTHLIFSFPFRPSTELVPPGRGVRPRGRRTGRLRRPGSAAVRDAGRARPGHVAARR</sequence>
<evidence type="ECO:0000313" key="2">
    <source>
        <dbReference type="EMBL" id="EJK77164.1"/>
    </source>
</evidence>
<dbReference type="AlphaFoldDB" id="K0TJ86"/>
<feature type="compositionally biased region" description="Basic and acidic residues" evidence="1">
    <location>
        <begin position="49"/>
        <end position="95"/>
    </location>
</feature>
<dbReference type="Proteomes" id="UP000266841">
    <property type="component" value="Unassembled WGS sequence"/>
</dbReference>
<keyword evidence="3" id="KW-1185">Reference proteome</keyword>
<name>K0TJ86_THAOC</name>
<evidence type="ECO:0000313" key="3">
    <source>
        <dbReference type="Proteomes" id="UP000266841"/>
    </source>
</evidence>
<proteinExistence type="predicted"/>
<feature type="compositionally biased region" description="Basic residues" evidence="1">
    <location>
        <begin position="177"/>
        <end position="189"/>
    </location>
</feature>
<evidence type="ECO:0000256" key="1">
    <source>
        <dbReference type="SAM" id="MobiDB-lite"/>
    </source>
</evidence>
<feature type="region of interest" description="Disordered" evidence="1">
    <location>
        <begin position="168"/>
        <end position="210"/>
    </location>
</feature>
<accession>K0TJ86</accession>
<reference evidence="2 3" key="1">
    <citation type="journal article" date="2012" name="Genome Biol.">
        <title>Genome and low-iron response of an oceanic diatom adapted to chronic iron limitation.</title>
        <authorList>
            <person name="Lommer M."/>
            <person name="Specht M."/>
            <person name="Roy A.S."/>
            <person name="Kraemer L."/>
            <person name="Andreson R."/>
            <person name="Gutowska M.A."/>
            <person name="Wolf J."/>
            <person name="Bergner S.V."/>
            <person name="Schilhabel M.B."/>
            <person name="Klostermeier U.C."/>
            <person name="Beiko R.G."/>
            <person name="Rosenstiel P."/>
            <person name="Hippler M."/>
            <person name="Laroche J."/>
        </authorList>
    </citation>
    <scope>NUCLEOTIDE SEQUENCE [LARGE SCALE GENOMIC DNA]</scope>
    <source>
        <strain evidence="2 3">CCMP1005</strain>
    </source>
</reference>
<dbReference type="EMBL" id="AGNL01001229">
    <property type="protein sequence ID" value="EJK77164.1"/>
    <property type="molecule type" value="Genomic_DNA"/>
</dbReference>